<reference evidence="4" key="1">
    <citation type="submission" date="2023-07" db="EMBL/GenBank/DDBJ databases">
        <authorList>
            <person name="Stuckert A."/>
        </authorList>
    </citation>
    <scope>NUCLEOTIDE SEQUENCE</scope>
</reference>
<dbReference type="PROSITE" id="PS00018">
    <property type="entry name" value="EF_HAND_1"/>
    <property type="match status" value="1"/>
</dbReference>
<dbReference type="InterPro" id="IPR018247">
    <property type="entry name" value="EF_Hand_1_Ca_BS"/>
</dbReference>
<evidence type="ECO:0000313" key="4">
    <source>
        <dbReference type="EMBL" id="CAJ0946017.1"/>
    </source>
</evidence>
<feature type="domain" description="EF-hand" evidence="3">
    <location>
        <begin position="9"/>
        <end position="38"/>
    </location>
</feature>
<protein>
    <recommendedName>
        <fullName evidence="3">EF-hand domain-containing protein</fullName>
    </recommendedName>
</protein>
<comment type="caution">
    <text evidence="4">The sequence shown here is derived from an EMBL/GenBank/DDBJ whole genome shotgun (WGS) entry which is preliminary data.</text>
</comment>
<dbReference type="InterPro" id="IPR002048">
    <property type="entry name" value="EF_hand_dom"/>
</dbReference>
<evidence type="ECO:0000313" key="5">
    <source>
        <dbReference type="Proteomes" id="UP001176940"/>
    </source>
</evidence>
<keyword evidence="2" id="KW-0106">Calcium</keyword>
<proteinExistence type="predicted"/>
<dbReference type="InterPro" id="IPR018108">
    <property type="entry name" value="MCP_transmembrane"/>
</dbReference>
<evidence type="ECO:0000259" key="3">
    <source>
        <dbReference type="PROSITE" id="PS50222"/>
    </source>
</evidence>
<organism evidence="4 5">
    <name type="scientific">Ranitomeya imitator</name>
    <name type="common">mimic poison frog</name>
    <dbReference type="NCBI Taxonomy" id="111125"/>
    <lineage>
        <taxon>Eukaryota</taxon>
        <taxon>Metazoa</taxon>
        <taxon>Chordata</taxon>
        <taxon>Craniata</taxon>
        <taxon>Vertebrata</taxon>
        <taxon>Euteleostomi</taxon>
        <taxon>Amphibia</taxon>
        <taxon>Batrachia</taxon>
        <taxon>Anura</taxon>
        <taxon>Neobatrachia</taxon>
        <taxon>Hyloidea</taxon>
        <taxon>Dendrobatidae</taxon>
        <taxon>Dendrobatinae</taxon>
        <taxon>Ranitomeya</taxon>
    </lineage>
</organism>
<dbReference type="Pfam" id="PF00153">
    <property type="entry name" value="Mito_carr"/>
    <property type="match status" value="1"/>
</dbReference>
<dbReference type="Proteomes" id="UP001176940">
    <property type="component" value="Unassembled WGS sequence"/>
</dbReference>
<keyword evidence="1" id="KW-0479">Metal-binding</keyword>
<evidence type="ECO:0000256" key="1">
    <source>
        <dbReference type="ARBA" id="ARBA00022723"/>
    </source>
</evidence>
<gene>
    <name evidence="4" type="ORF">RIMI_LOCUS11116945</name>
</gene>
<dbReference type="SUPFAM" id="SSF47473">
    <property type="entry name" value="EF-hand"/>
    <property type="match status" value="1"/>
</dbReference>
<dbReference type="EMBL" id="CAUEEQ010024768">
    <property type="protein sequence ID" value="CAJ0946017.1"/>
    <property type="molecule type" value="Genomic_DNA"/>
</dbReference>
<evidence type="ECO:0000256" key="2">
    <source>
        <dbReference type="ARBA" id="ARBA00022837"/>
    </source>
</evidence>
<dbReference type="PROSITE" id="PS50222">
    <property type="entry name" value="EF_HAND_2"/>
    <property type="match status" value="1"/>
</dbReference>
<sequence length="272" mass="29636">MSFPPLLGQEILRVGDIDQDGQLDFDEFTRYLVDREKETPDHVQQSGPQQRCKYSCTSQATLENNEFPTSTPADVSGALSSLPGRIDASEIQECFHGLGFTSHCHRPTRSCKGCRTQHGTRWHGINPRLVGNGGIISIRESPAQHGIERCNFLGSNSSVLDIGESLAVPERVFSEGDSLGHVVEAASGRRSGGGRVQDRDGPLWTDWKVLMQLPSRVSTALMVALFRYIGLGKGSSGCTAGNAPNFMKVIPAVSISYVVYENMKRVLGVTSR</sequence>
<name>A0ABN9LRV4_9NEOB</name>
<keyword evidence="5" id="KW-1185">Reference proteome</keyword>
<accession>A0ABN9LRV4</accession>
<dbReference type="InterPro" id="IPR011992">
    <property type="entry name" value="EF-hand-dom_pair"/>
</dbReference>